<dbReference type="EMBL" id="QHLY01000009">
    <property type="protein sequence ID" value="PXA70127.1"/>
    <property type="molecule type" value="Genomic_DNA"/>
</dbReference>
<organism evidence="2 3">
    <name type="scientific">Cryobacterium arcticum</name>
    <dbReference type="NCBI Taxonomy" id="670052"/>
    <lineage>
        <taxon>Bacteria</taxon>
        <taxon>Bacillati</taxon>
        <taxon>Actinomycetota</taxon>
        <taxon>Actinomycetes</taxon>
        <taxon>Micrococcales</taxon>
        <taxon>Microbacteriaceae</taxon>
        <taxon>Cryobacterium</taxon>
    </lineage>
</organism>
<feature type="transmembrane region" description="Helical" evidence="1">
    <location>
        <begin position="269"/>
        <end position="287"/>
    </location>
</feature>
<feature type="transmembrane region" description="Helical" evidence="1">
    <location>
        <begin position="395"/>
        <end position="415"/>
    </location>
</feature>
<sequence length="608" mass="65028">MPGHAKLLSGLVVAVALLLHVVAQAGMYLAVPGFSLSRFRDYFAHDQLGYLAIVKNFSEGQFASFEPDTETGANTYPRVYYEAIGFVARVTGWDPIVAWNVCGMAVQLVLVGLLAAVLIGLSRRWWLGLIAPVPFMLGTFSRLTVTGWYTPLESHAVIWGPFGVLHTLNGETVSLSIASICLLLLGLLWLRPAGRWMRLISTTLICLVLGGLANVQTYSFIAAIYLLAFGLAAWTIFRGRHIVLAVLSVLLIPVVFLAGPTVAEVGGQLPTLVFGLLPAVPGVLALIVRSRGTVAIYCVAVVLGASPQVVGTVVGLVTGDPFLAYRVASNTELGVPLQTGLVSGLALIVPILLILVAAIRRRRPLWGGYALGAGLAWIMLANNDIWGANAEPYRLYMDVFFLIAATILPIGVLVLTDLWRSTAPEAALTAVADSSADSRPRRTVPRWSVIVGALLVVGVATLSLSDWWVFYRSEVARALMVTDSPRDNALTELAQQSAAANPGTLVMVDSCIDPRVLKVTSGVPVAYYHLGMAWPTEHDALGTVISARLGGGLDRDAALQGKATQVLTDSACTDDWDTRYADILTEQASLPYVNEDGSSGTITLWALE</sequence>
<feature type="transmembrane region" description="Helical" evidence="1">
    <location>
        <begin position="126"/>
        <end position="150"/>
    </location>
</feature>
<evidence type="ECO:0000313" key="3">
    <source>
        <dbReference type="Proteomes" id="UP000246722"/>
    </source>
</evidence>
<feature type="transmembrane region" description="Helical" evidence="1">
    <location>
        <begin position="447"/>
        <end position="470"/>
    </location>
</feature>
<dbReference type="Proteomes" id="UP000246722">
    <property type="component" value="Unassembled WGS sequence"/>
</dbReference>
<feature type="transmembrane region" description="Helical" evidence="1">
    <location>
        <begin position="294"/>
        <end position="317"/>
    </location>
</feature>
<protein>
    <submittedName>
        <fullName evidence="2">Uncharacterized protein</fullName>
    </submittedName>
</protein>
<feature type="transmembrane region" description="Helical" evidence="1">
    <location>
        <begin position="337"/>
        <end position="359"/>
    </location>
</feature>
<evidence type="ECO:0000313" key="2">
    <source>
        <dbReference type="EMBL" id="PXA70127.1"/>
    </source>
</evidence>
<keyword evidence="3" id="KW-1185">Reference proteome</keyword>
<feature type="transmembrane region" description="Helical" evidence="1">
    <location>
        <begin position="242"/>
        <end position="263"/>
    </location>
</feature>
<feature type="transmembrane region" description="Helical" evidence="1">
    <location>
        <begin position="196"/>
        <end position="213"/>
    </location>
</feature>
<gene>
    <name evidence="2" type="ORF">CTB96_09085</name>
</gene>
<keyword evidence="1" id="KW-1133">Transmembrane helix</keyword>
<proteinExistence type="predicted"/>
<evidence type="ECO:0000256" key="1">
    <source>
        <dbReference type="SAM" id="Phobius"/>
    </source>
</evidence>
<feature type="transmembrane region" description="Helical" evidence="1">
    <location>
        <begin position="366"/>
        <end position="383"/>
    </location>
</feature>
<comment type="caution">
    <text evidence="2">The sequence shown here is derived from an EMBL/GenBank/DDBJ whole genome shotgun (WGS) entry which is preliminary data.</text>
</comment>
<feature type="transmembrane region" description="Helical" evidence="1">
    <location>
        <begin position="96"/>
        <end position="119"/>
    </location>
</feature>
<keyword evidence="1" id="KW-0812">Transmembrane</keyword>
<dbReference type="AlphaFoldDB" id="A0A317ZW82"/>
<reference evidence="2 3" key="1">
    <citation type="submission" date="2018-05" db="EMBL/GenBank/DDBJ databases">
        <title>Genetic diversity of glacier-inhabiting Cryobacterium bacteria in China and description of Cryobacterium mengkeensis sp. nov. and Arthrobacter glacialis sp. nov.</title>
        <authorList>
            <person name="Liu Q."/>
            <person name="Xin Y.-H."/>
        </authorList>
    </citation>
    <scope>NUCLEOTIDE SEQUENCE [LARGE SCALE GENOMIC DNA]</scope>
    <source>
        <strain evidence="2 3">SK-1</strain>
    </source>
</reference>
<feature type="transmembrane region" description="Helical" evidence="1">
    <location>
        <begin position="170"/>
        <end position="189"/>
    </location>
</feature>
<name>A0A317ZW82_9MICO</name>
<keyword evidence="1" id="KW-0472">Membrane</keyword>
<accession>A0A317ZW82</accession>
<feature type="transmembrane region" description="Helical" evidence="1">
    <location>
        <begin position="219"/>
        <end position="237"/>
    </location>
</feature>